<dbReference type="PANTHER" id="PTHR37477:SF1">
    <property type="entry name" value="COBALT-PRECORRIN-5A HYDROLASE"/>
    <property type="match status" value="1"/>
</dbReference>
<dbReference type="Pfam" id="PF11760">
    <property type="entry name" value="CbiG_N"/>
    <property type="match status" value="1"/>
</dbReference>
<dbReference type="FunCoup" id="Q2FRR6">
    <property type="interactions" value="88"/>
</dbReference>
<reference evidence="4" key="1">
    <citation type="journal article" date="2016" name="Stand. Genomic Sci.">
        <title>Complete genome sequence of Methanospirillum hungatei type strain JF1.</title>
        <authorList>
            <person name="Gunsalus R.P."/>
            <person name="Cook L.E."/>
            <person name="Crable B."/>
            <person name="Rohlin L."/>
            <person name="McDonald E."/>
            <person name="Mouttaki H."/>
            <person name="Sieber J.R."/>
            <person name="Poweleit N."/>
            <person name="Zhou H."/>
            <person name="Lapidus A.L."/>
            <person name="Daligault H.E."/>
            <person name="Land M."/>
            <person name="Gilna P."/>
            <person name="Ivanova N."/>
            <person name="Kyrpides N."/>
            <person name="Culley D.E."/>
            <person name="McInerney M.J."/>
        </authorList>
    </citation>
    <scope>NUCLEOTIDE SEQUENCE [LARGE SCALE GENOMIC DNA]</scope>
    <source>
        <strain evidence="4">ATCC 27890 / DSM 864 / NBRC 100397 / JF-1</strain>
    </source>
</reference>
<sequence length="290" mass="30882">MNTVVTALPYFQERAERVASAINAEFIHYHSGLFSELYRTTQRIVAIMAIGIVIRNIAPLIHDKWTDPAVVVISPDMQYAIPVLGGHHGANDLVYLLQERCGLTPVITTATEATGREAVEVLANREHLRIVNTRSTRQANASVLTGSAKVYRLPGPGMVIAGSGVSFLVADGPYSVGIGCRLGTSADEIVHAIHSACETAGISQEDIAIYATGGIKTHESGLLDAVRTLGRNIIFLNHSDLSEVAPPSQSAASRFGLPGVAEPAALAVSVHHHLILEKQIYGNVTIAIAE</sequence>
<dbReference type="PANTHER" id="PTHR37477">
    <property type="entry name" value="COBALT-PRECORRIN-5A HYDROLASE"/>
    <property type="match status" value="1"/>
</dbReference>
<dbReference type="EMBL" id="CP000254">
    <property type="protein sequence ID" value="ABD42894.1"/>
    <property type="molecule type" value="Genomic_DNA"/>
</dbReference>
<dbReference type="OrthoDB" id="4722at2157"/>
<dbReference type="SUPFAM" id="SSF159664">
    <property type="entry name" value="CobE/GbiG C-terminal domain-like"/>
    <property type="match status" value="1"/>
</dbReference>
<dbReference type="RefSeq" id="WP_011450139.1">
    <property type="nucleotide sequence ID" value="NC_007796.1"/>
</dbReference>
<feature type="domain" description="Cobalamin synthesis G N-terminal" evidence="2">
    <location>
        <begin position="34"/>
        <end position="112"/>
    </location>
</feature>
<dbReference type="STRING" id="323259.Mhun_3212"/>
<dbReference type="SUPFAM" id="SSF159672">
    <property type="entry name" value="CbiG N-terminal domain-like"/>
    <property type="match status" value="1"/>
</dbReference>
<evidence type="ECO:0000313" key="4">
    <source>
        <dbReference type="Proteomes" id="UP000001941"/>
    </source>
</evidence>
<dbReference type="NCBIfam" id="NF004465">
    <property type="entry name" value="PRK05788.1-3"/>
    <property type="match status" value="1"/>
</dbReference>
<dbReference type="GeneID" id="3922265"/>
<dbReference type="AlphaFoldDB" id="Q2FRR6"/>
<dbReference type="InterPro" id="IPR021744">
    <property type="entry name" value="CbiG_N"/>
</dbReference>
<evidence type="ECO:0000313" key="3">
    <source>
        <dbReference type="EMBL" id="ABD42894.1"/>
    </source>
</evidence>
<dbReference type="GO" id="GO:0009236">
    <property type="term" value="P:cobalamin biosynthetic process"/>
    <property type="evidence" value="ECO:0007669"/>
    <property type="project" value="InterPro"/>
</dbReference>
<dbReference type="Gene3D" id="3.30.420.180">
    <property type="entry name" value="CobE/GbiG C-terminal domain"/>
    <property type="match status" value="1"/>
</dbReference>
<dbReference type="InterPro" id="IPR002750">
    <property type="entry name" value="CobE/GbiG_C"/>
</dbReference>
<organism evidence="3 4">
    <name type="scientific">Methanospirillum hungatei JF-1 (strain ATCC 27890 / DSM 864 / NBRC 100397 / JF-1)</name>
    <dbReference type="NCBI Taxonomy" id="323259"/>
    <lineage>
        <taxon>Archaea</taxon>
        <taxon>Methanobacteriati</taxon>
        <taxon>Methanobacteriota</taxon>
        <taxon>Stenosarchaea group</taxon>
        <taxon>Methanomicrobia</taxon>
        <taxon>Methanomicrobiales</taxon>
        <taxon>Methanospirillaceae</taxon>
        <taxon>Methanospirillum</taxon>
    </lineage>
</organism>
<protein>
    <submittedName>
        <fullName evidence="3">Cobalamin (Vitamin B12) biosynthesis CbiG protein</fullName>
    </submittedName>
</protein>
<evidence type="ECO:0000259" key="2">
    <source>
        <dbReference type="Pfam" id="PF11760"/>
    </source>
</evidence>
<dbReference type="InterPro" id="IPR038029">
    <property type="entry name" value="GbiG_N_sf"/>
</dbReference>
<dbReference type="eggNOG" id="arCOG00651">
    <property type="taxonomic scope" value="Archaea"/>
</dbReference>
<feature type="domain" description="CobE/GbiG C-terminal" evidence="1">
    <location>
        <begin position="175"/>
        <end position="289"/>
    </location>
</feature>
<dbReference type="Pfam" id="PF01890">
    <property type="entry name" value="CbiG_C"/>
    <property type="match status" value="1"/>
</dbReference>
<evidence type="ECO:0000259" key="1">
    <source>
        <dbReference type="Pfam" id="PF01890"/>
    </source>
</evidence>
<proteinExistence type="predicted"/>
<dbReference type="InterPro" id="IPR036518">
    <property type="entry name" value="CobE/GbiG_C_sf"/>
</dbReference>
<keyword evidence="4" id="KW-1185">Reference proteome</keyword>
<dbReference type="Gene3D" id="3.40.50.11220">
    <property type="match status" value="1"/>
</dbReference>
<dbReference type="InterPro" id="IPR052553">
    <property type="entry name" value="CbiG_hydrolase"/>
</dbReference>
<dbReference type="InParanoid" id="Q2FRR6"/>
<gene>
    <name evidence="3" type="ordered locus">Mhun_3212</name>
</gene>
<dbReference type="Proteomes" id="UP000001941">
    <property type="component" value="Chromosome"/>
</dbReference>
<dbReference type="HOGENOM" id="CLU_028397_0_2_2"/>
<name>Q2FRR6_METHJ</name>
<accession>Q2FRR6</accession>
<dbReference type="EnsemblBacteria" id="ABD42894">
    <property type="protein sequence ID" value="ABD42894"/>
    <property type="gene ID" value="Mhun_3212"/>
</dbReference>
<dbReference type="KEGG" id="mhu:Mhun_3212"/>